<sequence>MAVRLASARMPVFCASSSTMKGIAGNFTRYYGDGRILSEEERAKENVYIQKMEREKIEKQKLKAEKERAEKEMAQKEKVVGYLFPLKRGATSSTSKTRSPKHPSSTLANIVSTSRILRIVNITPVDIEQGEPVIRCKAFIVVKNNERWRNLTRLLRCFRIETGALNCETLR</sequence>
<evidence type="ECO:0000313" key="3">
    <source>
        <dbReference type="Proteomes" id="UP000639772"/>
    </source>
</evidence>
<dbReference type="Proteomes" id="UP000639772">
    <property type="component" value="Unassembled WGS sequence"/>
</dbReference>
<accession>A0A835V926</accession>
<dbReference type="PANTHER" id="PTHR33878:SF4">
    <property type="entry name" value="OS08G0558900 PROTEIN"/>
    <property type="match status" value="1"/>
</dbReference>
<comment type="caution">
    <text evidence="2">The sequence shown here is derived from an EMBL/GenBank/DDBJ whole genome shotgun (WGS) entry which is preliminary data.</text>
</comment>
<dbReference type="OrthoDB" id="691961at2759"/>
<organism evidence="2 3">
    <name type="scientific">Vanilla planifolia</name>
    <name type="common">Vanilla</name>
    <dbReference type="NCBI Taxonomy" id="51239"/>
    <lineage>
        <taxon>Eukaryota</taxon>
        <taxon>Viridiplantae</taxon>
        <taxon>Streptophyta</taxon>
        <taxon>Embryophyta</taxon>
        <taxon>Tracheophyta</taxon>
        <taxon>Spermatophyta</taxon>
        <taxon>Magnoliopsida</taxon>
        <taxon>Liliopsida</taxon>
        <taxon>Asparagales</taxon>
        <taxon>Orchidaceae</taxon>
        <taxon>Vanilloideae</taxon>
        <taxon>Vanilleae</taxon>
        <taxon>Vanilla</taxon>
    </lineage>
</organism>
<feature type="coiled-coil region" evidence="1">
    <location>
        <begin position="45"/>
        <end position="79"/>
    </location>
</feature>
<dbReference type="AlphaFoldDB" id="A0A835V926"/>
<dbReference type="EMBL" id="JADCNM010000004">
    <property type="protein sequence ID" value="KAG0487571.1"/>
    <property type="molecule type" value="Genomic_DNA"/>
</dbReference>
<gene>
    <name evidence="2" type="ORF">HPP92_009666</name>
</gene>
<evidence type="ECO:0000256" key="1">
    <source>
        <dbReference type="SAM" id="Coils"/>
    </source>
</evidence>
<reference evidence="2 3" key="1">
    <citation type="journal article" date="2020" name="Nat. Food">
        <title>A phased Vanilla planifolia genome enables genetic improvement of flavour and production.</title>
        <authorList>
            <person name="Hasing T."/>
            <person name="Tang H."/>
            <person name="Brym M."/>
            <person name="Khazi F."/>
            <person name="Huang T."/>
            <person name="Chambers A.H."/>
        </authorList>
    </citation>
    <scope>NUCLEOTIDE SEQUENCE [LARGE SCALE GENOMIC DNA]</scope>
    <source>
        <tissue evidence="2">Leaf</tissue>
    </source>
</reference>
<name>A0A835V926_VANPL</name>
<keyword evidence="1" id="KW-0175">Coiled coil</keyword>
<protein>
    <submittedName>
        <fullName evidence="2">Uncharacterized protein</fullName>
    </submittedName>
</protein>
<proteinExistence type="predicted"/>
<dbReference type="InterPro" id="IPR045284">
    <property type="entry name" value="At2g27730-like"/>
</dbReference>
<evidence type="ECO:0000313" key="2">
    <source>
        <dbReference type="EMBL" id="KAG0487571.1"/>
    </source>
</evidence>
<dbReference type="PANTHER" id="PTHR33878">
    <property type="entry name" value="OS08G0559000 PROTEIN"/>
    <property type="match status" value="1"/>
</dbReference>